<dbReference type="Pfam" id="PF00132">
    <property type="entry name" value="Hexapep"/>
    <property type="match status" value="1"/>
</dbReference>
<proteinExistence type="inferred from homology"/>
<reference evidence="3" key="1">
    <citation type="journal article" date="2019" name="Int. J. Syst. Evol. Microbiol.">
        <title>The Global Catalogue of Microorganisms (GCM) 10K type strain sequencing project: providing services to taxonomists for standard genome sequencing and annotation.</title>
        <authorList>
            <consortium name="The Broad Institute Genomics Platform"/>
            <consortium name="The Broad Institute Genome Sequencing Center for Infectious Disease"/>
            <person name="Wu L."/>
            <person name="Ma J."/>
        </authorList>
    </citation>
    <scope>NUCLEOTIDE SEQUENCE [LARGE SCALE GENOMIC DNA]</scope>
    <source>
        <strain evidence="3">JCM 17927</strain>
    </source>
</reference>
<sequence length="236" mass="26229">MKKLLTRITYAPLGLIKAILFKANDMARDYENRRRFPFAIIDPNCCFSSETTVGIHSHILSGACINNSKVGCYSYISRNTLIQNTTIGNYCSISNDVIIGLGAHPLSLFSTSPVFYKVKNTLKVEVIEKNINFHEYKDIFIGSDVWIGARAIVMDGVKINHGAVIAAGAVVTKDVPAYSIVGGVPAKVIKYRFPEEVRNALLETEWWTKKAEDVEKEKEILLAICKGKAPFINDII</sequence>
<dbReference type="Proteomes" id="UP001501175">
    <property type="component" value="Unassembled WGS sequence"/>
</dbReference>
<evidence type="ECO:0000313" key="3">
    <source>
        <dbReference type="Proteomes" id="UP001501175"/>
    </source>
</evidence>
<comment type="similarity">
    <text evidence="1">Belongs to the transferase hexapeptide repeat family.</text>
</comment>
<dbReference type="InterPro" id="IPR050179">
    <property type="entry name" value="Trans_hexapeptide_repeat"/>
</dbReference>
<evidence type="ECO:0000256" key="1">
    <source>
        <dbReference type="ARBA" id="ARBA00007274"/>
    </source>
</evidence>
<dbReference type="InterPro" id="IPR011004">
    <property type="entry name" value="Trimer_LpxA-like_sf"/>
</dbReference>
<dbReference type="InterPro" id="IPR001451">
    <property type="entry name" value="Hexapep"/>
</dbReference>
<dbReference type="PANTHER" id="PTHR43300:SF11">
    <property type="entry name" value="ACETYLTRANSFERASE RV3034C-RELATED"/>
    <property type="match status" value="1"/>
</dbReference>
<protein>
    <submittedName>
        <fullName evidence="2">Uncharacterized protein</fullName>
    </submittedName>
</protein>
<gene>
    <name evidence="2" type="ORF">GCM10023189_32190</name>
</gene>
<accession>A0ABP8N2V8</accession>
<name>A0ABP8N2V8_9BACT</name>
<dbReference type="EMBL" id="BAABHD010000030">
    <property type="protein sequence ID" value="GAA4459045.1"/>
    <property type="molecule type" value="Genomic_DNA"/>
</dbReference>
<dbReference type="SUPFAM" id="SSF51161">
    <property type="entry name" value="Trimeric LpxA-like enzymes"/>
    <property type="match status" value="1"/>
</dbReference>
<comment type="caution">
    <text evidence="2">The sequence shown here is derived from an EMBL/GenBank/DDBJ whole genome shotgun (WGS) entry which is preliminary data.</text>
</comment>
<evidence type="ECO:0000313" key="2">
    <source>
        <dbReference type="EMBL" id="GAA4459045.1"/>
    </source>
</evidence>
<dbReference type="PANTHER" id="PTHR43300">
    <property type="entry name" value="ACETYLTRANSFERASE"/>
    <property type="match status" value="1"/>
</dbReference>
<dbReference type="CDD" id="cd03349">
    <property type="entry name" value="LbH_XAT"/>
    <property type="match status" value="1"/>
</dbReference>
<dbReference type="Gene3D" id="2.160.10.10">
    <property type="entry name" value="Hexapeptide repeat proteins"/>
    <property type="match status" value="1"/>
</dbReference>
<keyword evidence="3" id="KW-1185">Reference proteome</keyword>
<organism evidence="2 3">
    <name type="scientific">Nibrella saemangeumensis</name>
    <dbReference type="NCBI Taxonomy" id="1084526"/>
    <lineage>
        <taxon>Bacteria</taxon>
        <taxon>Pseudomonadati</taxon>
        <taxon>Bacteroidota</taxon>
        <taxon>Cytophagia</taxon>
        <taxon>Cytophagales</taxon>
        <taxon>Spirosomataceae</taxon>
        <taxon>Nibrella</taxon>
    </lineage>
</organism>